<keyword evidence="1" id="KW-0812">Transmembrane</keyword>
<protein>
    <recommendedName>
        <fullName evidence="4">YtzI protein</fullName>
    </recommendedName>
</protein>
<reference evidence="3" key="1">
    <citation type="journal article" date="2019" name="Int. J. Syst. Evol. Microbiol.">
        <title>The Global Catalogue of Microorganisms (GCM) 10K type strain sequencing project: providing services to taxonomists for standard genome sequencing and annotation.</title>
        <authorList>
            <consortium name="The Broad Institute Genomics Platform"/>
            <consortium name="The Broad Institute Genome Sequencing Center for Infectious Disease"/>
            <person name="Wu L."/>
            <person name="Ma J."/>
        </authorList>
    </citation>
    <scope>NUCLEOTIDE SEQUENCE [LARGE SCALE GENOMIC DNA]</scope>
    <source>
        <strain evidence="3">CGMCC 1.14993</strain>
    </source>
</reference>
<accession>A0A8J3EWA3</accession>
<dbReference type="EMBL" id="BMHB01000001">
    <property type="protein sequence ID" value="GGI09921.1"/>
    <property type="molecule type" value="Genomic_DNA"/>
</dbReference>
<feature type="transmembrane region" description="Helical" evidence="1">
    <location>
        <begin position="6"/>
        <end position="23"/>
    </location>
</feature>
<organism evidence="2 3">
    <name type="scientific">Gottfriedia solisilvae</name>
    <dbReference type="NCBI Taxonomy" id="1516104"/>
    <lineage>
        <taxon>Bacteria</taxon>
        <taxon>Bacillati</taxon>
        <taxon>Bacillota</taxon>
        <taxon>Bacilli</taxon>
        <taxon>Bacillales</taxon>
        <taxon>Bacillaceae</taxon>
        <taxon>Gottfriedia</taxon>
    </lineage>
</organism>
<keyword evidence="1" id="KW-1133">Transmembrane helix</keyword>
<gene>
    <name evidence="2" type="ORF">GCM10007380_00200</name>
</gene>
<dbReference type="AlphaFoldDB" id="A0A8J3EWA3"/>
<name>A0A8J3EWA3_9BACI</name>
<evidence type="ECO:0000313" key="2">
    <source>
        <dbReference type="EMBL" id="GGI09921.1"/>
    </source>
</evidence>
<evidence type="ECO:0000313" key="3">
    <source>
        <dbReference type="Proteomes" id="UP000626244"/>
    </source>
</evidence>
<comment type="caution">
    <text evidence="2">The sequence shown here is derived from an EMBL/GenBank/DDBJ whole genome shotgun (WGS) entry which is preliminary data.</text>
</comment>
<sequence>MTGVYVVSAIIIVVVFGAFVLTVNKGYGVQHKVDKLDDIKVKNNHDEDVKE</sequence>
<evidence type="ECO:0008006" key="4">
    <source>
        <dbReference type="Google" id="ProtNLM"/>
    </source>
</evidence>
<proteinExistence type="predicted"/>
<keyword evidence="1" id="KW-0472">Membrane</keyword>
<dbReference type="Proteomes" id="UP000626244">
    <property type="component" value="Unassembled WGS sequence"/>
</dbReference>
<keyword evidence="3" id="KW-1185">Reference proteome</keyword>
<dbReference type="NCBIfam" id="NF033232">
    <property type="entry name" value="small_YtzI"/>
    <property type="match status" value="1"/>
</dbReference>
<evidence type="ECO:0000256" key="1">
    <source>
        <dbReference type="SAM" id="Phobius"/>
    </source>
</evidence>
<dbReference type="RefSeq" id="WP_088002481.1">
    <property type="nucleotide sequence ID" value="NZ_BMHB01000001.1"/>
</dbReference>
<dbReference type="InterPro" id="IPR047753">
    <property type="entry name" value="YtzI-like"/>
</dbReference>